<proteinExistence type="predicted"/>
<reference evidence="1" key="1">
    <citation type="submission" date="2015-07" db="EMBL/GenBank/DDBJ databases">
        <title>MeaNS - Measles Nucleotide Surveillance Program.</title>
        <authorList>
            <person name="Tran T."/>
            <person name="Druce J."/>
        </authorList>
    </citation>
    <scope>NUCLEOTIDE SEQUENCE</scope>
    <source>
        <strain evidence="1">UCB-OBI-ISO-001</strain>
        <tissue evidence="1">Gonad</tissue>
    </source>
</reference>
<name>A0A0L8GLN2_OCTBM</name>
<evidence type="ECO:0000313" key="1">
    <source>
        <dbReference type="EMBL" id="KOF77739.1"/>
    </source>
</evidence>
<protein>
    <submittedName>
        <fullName evidence="1">Uncharacterized protein</fullName>
    </submittedName>
</protein>
<dbReference type="EMBL" id="KQ421331">
    <property type="protein sequence ID" value="KOF77739.1"/>
    <property type="molecule type" value="Genomic_DNA"/>
</dbReference>
<accession>A0A0L8GLN2</accession>
<sequence>MTLNFIFSFRLSIYLLQMLISTQLGSIYVRNNQILPKFPSNHNLKITLAYVILRSLHIG</sequence>
<dbReference type="AlphaFoldDB" id="A0A0L8GLN2"/>
<gene>
    <name evidence="1" type="ORF">OCBIM_22031730mg</name>
</gene>
<organism evidence="1">
    <name type="scientific">Octopus bimaculoides</name>
    <name type="common">California two-spotted octopus</name>
    <dbReference type="NCBI Taxonomy" id="37653"/>
    <lineage>
        <taxon>Eukaryota</taxon>
        <taxon>Metazoa</taxon>
        <taxon>Spiralia</taxon>
        <taxon>Lophotrochozoa</taxon>
        <taxon>Mollusca</taxon>
        <taxon>Cephalopoda</taxon>
        <taxon>Coleoidea</taxon>
        <taxon>Octopodiformes</taxon>
        <taxon>Octopoda</taxon>
        <taxon>Incirrata</taxon>
        <taxon>Octopodidae</taxon>
        <taxon>Octopus</taxon>
    </lineage>
</organism>